<accession>A0A291W2H8</accession>
<protein>
    <submittedName>
        <fullName evidence="2">Hydrolase</fullName>
    </submittedName>
</protein>
<keyword evidence="2" id="KW-0378">Hydrolase</keyword>
<geneLocation type="plasmid" evidence="3">
    <name>pmdjk44.1</name>
</geneLocation>
<proteinExistence type="predicted"/>
<organism evidence="2 3">
    <name type="scientific">Streptomyces alboflavus</name>
    <dbReference type="NCBI Taxonomy" id="67267"/>
    <lineage>
        <taxon>Bacteria</taxon>
        <taxon>Bacillati</taxon>
        <taxon>Actinomycetota</taxon>
        <taxon>Actinomycetes</taxon>
        <taxon>Kitasatosporales</taxon>
        <taxon>Streptomycetaceae</taxon>
        <taxon>Streptomyces</taxon>
    </lineage>
</organism>
<dbReference type="EMBL" id="CP023976">
    <property type="protein sequence ID" value="ATM24500.1"/>
    <property type="molecule type" value="Genomic_DNA"/>
</dbReference>
<evidence type="ECO:0000313" key="3">
    <source>
        <dbReference type="Proteomes" id="UP000195880"/>
    </source>
</evidence>
<sequence length="37" mass="3888">MVKAAPEELPAFLHPGIGFMMGDGDPEAGASRPRFST</sequence>
<reference evidence="2 3" key="1">
    <citation type="submission" date="2017-10" db="EMBL/GenBank/DDBJ databases">
        <title>Streptomyces alboflavus Genome sequencing and assembly.</title>
        <authorList>
            <person name="Wang Y."/>
            <person name="Du B."/>
            <person name="Ding Y."/>
            <person name="Liu H."/>
            <person name="Hou Q."/>
            <person name="Liu K."/>
            <person name="Wang C."/>
            <person name="Yao L."/>
        </authorList>
    </citation>
    <scope>NUCLEOTIDE SEQUENCE [LARGE SCALE GENOMIC DNA]</scope>
    <source>
        <strain evidence="2 3">MDJK44</strain>
        <plasmid evidence="3">Plasmid pmdjk44.1</plasmid>
    </source>
</reference>
<dbReference type="Proteomes" id="UP000195880">
    <property type="component" value="Plasmid pMDJK44.1"/>
</dbReference>
<evidence type="ECO:0000256" key="1">
    <source>
        <dbReference type="SAM" id="MobiDB-lite"/>
    </source>
</evidence>
<dbReference type="GO" id="GO:0016787">
    <property type="term" value="F:hydrolase activity"/>
    <property type="evidence" value="ECO:0007669"/>
    <property type="project" value="UniProtKB-KW"/>
</dbReference>
<dbReference type="AlphaFoldDB" id="A0A291W2H8"/>
<evidence type="ECO:0000313" key="2">
    <source>
        <dbReference type="EMBL" id="ATM24500.1"/>
    </source>
</evidence>
<name>A0A291W2H8_9ACTN</name>
<gene>
    <name evidence="2" type="ORF">SMD44_p10001</name>
</gene>
<feature type="region of interest" description="Disordered" evidence="1">
    <location>
        <begin position="17"/>
        <end position="37"/>
    </location>
</feature>
<keyword evidence="3" id="KW-1185">Reference proteome</keyword>
<keyword evidence="2" id="KW-0614">Plasmid</keyword>
<dbReference type="KEGG" id="salf:SMD44_p10001"/>